<dbReference type="Proteomes" id="UP000004080">
    <property type="component" value="Unassembled WGS sequence"/>
</dbReference>
<gene>
    <name evidence="1" type="ORF">A374_08404</name>
</gene>
<accession>I8AJ75</accession>
<dbReference type="Gene3D" id="1.10.760.20">
    <property type="entry name" value="Protein of unknown function DUF3243"/>
    <property type="match status" value="1"/>
</dbReference>
<keyword evidence="2" id="KW-1185">Reference proteome</keyword>
<sequence>MGTEDRHILHKDEQVDLTNVDQAMDAMTDEQMKPILESFEHFKEYLHTRVSLGEKLGLSEETLAKAAKKVADHLAQTEQPRNAEEQLLQALWSVGNEQEKQGLAHMLIKLVQ</sequence>
<organism evidence="1 2">
    <name type="scientific">Fictibacillus macauensis ZFHKF-1</name>
    <dbReference type="NCBI Taxonomy" id="1196324"/>
    <lineage>
        <taxon>Bacteria</taxon>
        <taxon>Bacillati</taxon>
        <taxon>Bacillota</taxon>
        <taxon>Bacilli</taxon>
        <taxon>Bacillales</taxon>
        <taxon>Fictibacillaceae</taxon>
        <taxon>Fictibacillus</taxon>
    </lineage>
</organism>
<name>I8AJ75_9BACL</name>
<protein>
    <recommendedName>
        <fullName evidence="3">DUF3243 domain-containing protein</fullName>
    </recommendedName>
</protein>
<evidence type="ECO:0000313" key="1">
    <source>
        <dbReference type="EMBL" id="EIT85842.1"/>
    </source>
</evidence>
<dbReference type="EMBL" id="AKKV01000024">
    <property type="protein sequence ID" value="EIT85842.1"/>
    <property type="molecule type" value="Genomic_DNA"/>
</dbReference>
<dbReference type="Pfam" id="PF11588">
    <property type="entry name" value="DUF3243"/>
    <property type="match status" value="1"/>
</dbReference>
<dbReference type="OrthoDB" id="2418090at2"/>
<dbReference type="InterPro" id="IPR021637">
    <property type="entry name" value="DUF3243"/>
</dbReference>
<comment type="caution">
    <text evidence="1">The sequence shown here is derived from an EMBL/GenBank/DDBJ whole genome shotgun (WGS) entry which is preliminary data.</text>
</comment>
<reference evidence="1 2" key="1">
    <citation type="journal article" date="2012" name="J. Bacteriol.">
        <title>Genome of Bacillus macauensis ZFHKF-1, a Long-Chain-Forming Bacterium.</title>
        <authorList>
            <person name="Cai L."/>
            <person name="Zhang T."/>
        </authorList>
    </citation>
    <scope>NUCLEOTIDE SEQUENCE [LARGE SCALE GENOMIC DNA]</scope>
    <source>
        <strain evidence="1 2">ZFHKF-1</strain>
    </source>
</reference>
<dbReference type="AlphaFoldDB" id="I8AJ75"/>
<dbReference type="RefSeq" id="WP_007201774.1">
    <property type="nucleotide sequence ID" value="NZ_AKKV01000024.1"/>
</dbReference>
<proteinExistence type="predicted"/>
<dbReference type="InterPro" id="IPR038292">
    <property type="entry name" value="YmfJ/YflH_sf"/>
</dbReference>
<evidence type="ECO:0008006" key="3">
    <source>
        <dbReference type="Google" id="ProtNLM"/>
    </source>
</evidence>
<dbReference type="STRING" id="1196324.A374_08404"/>
<dbReference type="PATRIC" id="fig|1196324.3.peg.1724"/>
<evidence type="ECO:0000313" key="2">
    <source>
        <dbReference type="Proteomes" id="UP000004080"/>
    </source>
</evidence>
<dbReference type="eggNOG" id="ENOG5032TWU">
    <property type="taxonomic scope" value="Bacteria"/>
</dbReference>